<evidence type="ECO:0000313" key="2">
    <source>
        <dbReference type="EMBL" id="BAM88513.1"/>
    </source>
</evidence>
<dbReference type="STRING" id="1245469.S58_25070"/>
<evidence type="ECO:0000256" key="1">
    <source>
        <dbReference type="SAM" id="Phobius"/>
    </source>
</evidence>
<proteinExistence type="predicted"/>
<accession>M4Z4Z5</accession>
<dbReference type="HOGENOM" id="CLU_796126_0_0_5"/>
<dbReference type="KEGG" id="aol:S58_25070"/>
<keyword evidence="1" id="KW-1133">Transmembrane helix</keyword>
<feature type="transmembrane region" description="Helical" evidence="1">
    <location>
        <begin position="14"/>
        <end position="35"/>
    </location>
</feature>
<dbReference type="AlphaFoldDB" id="M4Z4Z5"/>
<evidence type="ECO:0000313" key="3">
    <source>
        <dbReference type="Proteomes" id="UP000011841"/>
    </source>
</evidence>
<dbReference type="Proteomes" id="UP000011841">
    <property type="component" value="Chromosome"/>
</dbReference>
<dbReference type="EMBL" id="AP012603">
    <property type="protein sequence ID" value="BAM88513.1"/>
    <property type="molecule type" value="Genomic_DNA"/>
</dbReference>
<sequence length="348" mass="38531">MGEEAGLCRDGRRYLGFLLGLTLVMLGGLCLVLAARGGDHFSAISRPGDAAWYRDFGGDGVTEIQDQDLFFHDIGRSIEHARQADIIILGSSLVSFAIDQSVVRERLEQPRGLKFYNMAFVGVASGEFARQVARKHHLHPRLWIVNADDGGGGGSFFHRNLTRSFGADVRPIPSVRLSRFGANYEVIRRNLRWRFEDATRDVRRSFAAPRAGAIPAFERDDRTGAADMRGFPRFLAEGNPGVKMTRDPDCHSTPDVITNARELVQSLGAPVVLTLVPNFHGCRTQVREIADAIGVETAMPARTDYSSWDGGGHLDRKGAGDFTNDLVSALETTSAFQRMRENDDRRQR</sequence>
<name>M4Z4Z5_9BRAD</name>
<organism evidence="2 3">
    <name type="scientific">Bradyrhizobium oligotrophicum S58</name>
    <dbReference type="NCBI Taxonomy" id="1245469"/>
    <lineage>
        <taxon>Bacteria</taxon>
        <taxon>Pseudomonadati</taxon>
        <taxon>Pseudomonadota</taxon>
        <taxon>Alphaproteobacteria</taxon>
        <taxon>Hyphomicrobiales</taxon>
        <taxon>Nitrobacteraceae</taxon>
        <taxon>Bradyrhizobium</taxon>
    </lineage>
</organism>
<dbReference type="OrthoDB" id="8208210at2"/>
<keyword evidence="3" id="KW-1185">Reference proteome</keyword>
<reference evidence="2 3" key="1">
    <citation type="journal article" date="2013" name="Appl. Environ. Microbiol.">
        <title>Genome analysis suggests that the soil oligotrophic bacterium Agromonas oligotrophica (Bradyrhizobium oligotrophicum) is a nitrogen-fixing symbiont of Aeschynomene indica.</title>
        <authorList>
            <person name="Okubo T."/>
            <person name="Fukushima S."/>
            <person name="Itakura M."/>
            <person name="Oshima K."/>
            <person name="Longtonglang A."/>
            <person name="Teaumroong N."/>
            <person name="Mitsui H."/>
            <person name="Hattori M."/>
            <person name="Hattori R."/>
            <person name="Hattori T."/>
            <person name="Minamisawa K."/>
        </authorList>
    </citation>
    <scope>NUCLEOTIDE SEQUENCE [LARGE SCALE GENOMIC DNA]</scope>
    <source>
        <strain evidence="2 3">S58</strain>
    </source>
</reference>
<keyword evidence="1" id="KW-0472">Membrane</keyword>
<gene>
    <name evidence="2" type="ORF">S58_25070</name>
</gene>
<dbReference type="PATRIC" id="fig|1245469.3.peg.2570"/>
<dbReference type="eggNOG" id="ENOG5030U2I">
    <property type="taxonomic scope" value="Bacteria"/>
</dbReference>
<keyword evidence="1" id="KW-0812">Transmembrane</keyword>
<protein>
    <submittedName>
        <fullName evidence="2">Uncharacterized protein</fullName>
    </submittedName>
</protein>